<dbReference type="AlphaFoldDB" id="A0A167V8J9"/>
<reference evidence="2" key="1">
    <citation type="journal article" date="2014" name="Genome Announc.">
        <title>Complete sequencing and chromosome-scale genome assembly of the industrial progenitor strain P2niaD18 from the penicillin producer Penicillium chrysogenum.</title>
        <authorList>
            <person name="Specht T."/>
            <person name="Dahlmann T.A."/>
            <person name="Zadra I."/>
            <person name="Kurnsteiner H."/>
            <person name="Kuck U."/>
        </authorList>
    </citation>
    <scope>NUCLEOTIDE SEQUENCE [LARGE SCALE GENOMIC DNA]</scope>
    <source>
        <strain evidence="2">P2niaD18</strain>
    </source>
</reference>
<evidence type="ECO:0000256" key="1">
    <source>
        <dbReference type="SAM" id="Phobius"/>
    </source>
</evidence>
<name>A0A167V8J9_PENCH</name>
<evidence type="ECO:0000313" key="2">
    <source>
        <dbReference type="EMBL" id="KZN90150.1"/>
    </source>
</evidence>
<keyword evidence="1" id="KW-1133">Transmembrane helix</keyword>
<accession>A0A167V8J9</accession>
<feature type="transmembrane region" description="Helical" evidence="1">
    <location>
        <begin position="65"/>
        <end position="87"/>
    </location>
</feature>
<proteinExistence type="predicted"/>
<gene>
    <name evidence="2" type="ORF">EN45_002620</name>
</gene>
<dbReference type="EMBL" id="CM002798">
    <property type="protein sequence ID" value="KZN90150.1"/>
    <property type="molecule type" value="Genomic_DNA"/>
</dbReference>
<dbReference type="Proteomes" id="UP000076449">
    <property type="component" value="Chromosome I"/>
</dbReference>
<keyword evidence="1" id="KW-0472">Membrane</keyword>
<sequence length="98" mass="10881">MAGRVGDTCHGTLFCPQHCGSNKGVDGCTDSERVKKGTCQTYLILRRDSDRMDNNRRRANSRAMWYMRLGAGGCFMPLLSNLVGLQLPLPSREEVSDT</sequence>
<protein>
    <submittedName>
        <fullName evidence="2">Uncharacterized protein</fullName>
    </submittedName>
</protein>
<organism evidence="2">
    <name type="scientific">Penicillium chrysogenum</name>
    <name type="common">Penicillium notatum</name>
    <dbReference type="NCBI Taxonomy" id="5076"/>
    <lineage>
        <taxon>Eukaryota</taxon>
        <taxon>Fungi</taxon>
        <taxon>Dikarya</taxon>
        <taxon>Ascomycota</taxon>
        <taxon>Pezizomycotina</taxon>
        <taxon>Eurotiomycetes</taxon>
        <taxon>Eurotiomycetidae</taxon>
        <taxon>Eurotiales</taxon>
        <taxon>Aspergillaceae</taxon>
        <taxon>Penicillium</taxon>
        <taxon>Penicillium chrysogenum species complex</taxon>
    </lineage>
</organism>
<keyword evidence="1" id="KW-0812">Transmembrane</keyword>